<evidence type="ECO:0000313" key="2">
    <source>
        <dbReference type="Proteomes" id="UP000219482"/>
    </source>
</evidence>
<proteinExistence type="predicted"/>
<reference evidence="2" key="1">
    <citation type="submission" date="2017-09" db="EMBL/GenBank/DDBJ databases">
        <authorList>
            <person name="Varghese N."/>
            <person name="Submissions S."/>
        </authorList>
    </citation>
    <scope>NUCLEOTIDE SEQUENCE [LARGE SCALE GENOMIC DNA]</scope>
    <source>
        <strain evidence="2">DSM 44270</strain>
    </source>
</reference>
<keyword evidence="2" id="KW-1185">Reference proteome</keyword>
<sequence>MEKACRMQLVAAAAVGAGALRASSDEEAEEKRGRVYGDRQLGLGWDYLVRSLS</sequence>
<organism evidence="1 2">
    <name type="scientific">Blastococcus haudaquaticus</name>
    <dbReference type="NCBI Taxonomy" id="1938745"/>
    <lineage>
        <taxon>Bacteria</taxon>
        <taxon>Bacillati</taxon>
        <taxon>Actinomycetota</taxon>
        <taxon>Actinomycetes</taxon>
        <taxon>Geodermatophilales</taxon>
        <taxon>Geodermatophilaceae</taxon>
        <taxon>Blastococcus</taxon>
    </lineage>
</organism>
<evidence type="ECO:0000313" key="1">
    <source>
        <dbReference type="EMBL" id="SOD99403.1"/>
    </source>
</evidence>
<dbReference type="Proteomes" id="UP000219482">
    <property type="component" value="Unassembled WGS sequence"/>
</dbReference>
<dbReference type="EMBL" id="OCNK01000002">
    <property type="protein sequence ID" value="SOD99403.1"/>
    <property type="molecule type" value="Genomic_DNA"/>
</dbReference>
<protein>
    <submittedName>
        <fullName evidence="1">Uncharacterized protein</fullName>
    </submittedName>
</protein>
<name>A0A286GV25_9ACTN</name>
<accession>A0A286GV25</accession>
<gene>
    <name evidence="1" type="ORF">SAMN06272739_2297</name>
</gene>
<dbReference type="AlphaFoldDB" id="A0A286GV25"/>